<dbReference type="EMBL" id="NQOU01000001">
    <property type="protein sequence ID" value="RII84220.1"/>
    <property type="molecule type" value="Genomic_DNA"/>
</dbReference>
<sequence>MKCATLADLICKIKRFHLILLLQRGKVIVWLACLSWVSREGMAFCRVIRLVSCASKFNVRFAVGRATSVCCQRFPFLPLAFI</sequence>
<gene>
    <name evidence="1" type="ORF">CJO09_03080</name>
    <name evidence="2" type="ORF">CJP73_00075</name>
</gene>
<dbReference type="EMBL" id="NQYH01000001">
    <property type="protein sequence ID" value="RIY41885.1"/>
    <property type="molecule type" value="Genomic_DNA"/>
</dbReference>
<evidence type="ECO:0000313" key="2">
    <source>
        <dbReference type="EMBL" id="RIY41885.1"/>
    </source>
</evidence>
<dbReference type="Proteomes" id="UP000266483">
    <property type="component" value="Unassembled WGS sequence"/>
</dbReference>
<organism evidence="2 3">
    <name type="scientific">Neopusillimonas maritima</name>
    <dbReference type="NCBI Taxonomy" id="2026239"/>
    <lineage>
        <taxon>Bacteria</taxon>
        <taxon>Pseudomonadati</taxon>
        <taxon>Pseudomonadota</taxon>
        <taxon>Betaproteobacteria</taxon>
        <taxon>Burkholderiales</taxon>
        <taxon>Alcaligenaceae</taxon>
        <taxon>Neopusillimonas</taxon>
    </lineage>
</organism>
<reference evidence="3 4" key="1">
    <citation type="submission" date="2017-08" db="EMBL/GenBank/DDBJ databases">
        <title>Pusillimonas indicus sp. nov., a member of the family Alcaligenaceae isolated from surface seawater.</title>
        <authorList>
            <person name="Li J."/>
        </authorList>
    </citation>
    <scope>NUCLEOTIDE SEQUENCE [LARGE SCALE GENOMIC DNA]</scope>
    <source>
        <strain evidence="1 4">17-4A</strain>
        <strain evidence="2 3">L52-1-41</strain>
    </source>
</reference>
<evidence type="ECO:0000313" key="3">
    <source>
        <dbReference type="Proteomes" id="UP000266206"/>
    </source>
</evidence>
<dbReference type="AlphaFoldDB" id="A0A3A1YWG2"/>
<accession>A0A3A1YWG2</accession>
<keyword evidence="4" id="KW-1185">Reference proteome</keyword>
<dbReference type="Proteomes" id="UP000266206">
    <property type="component" value="Unassembled WGS sequence"/>
</dbReference>
<evidence type="ECO:0000313" key="4">
    <source>
        <dbReference type="Proteomes" id="UP000266483"/>
    </source>
</evidence>
<protein>
    <submittedName>
        <fullName evidence="2">Uncharacterized protein</fullName>
    </submittedName>
</protein>
<proteinExistence type="predicted"/>
<evidence type="ECO:0000313" key="1">
    <source>
        <dbReference type="EMBL" id="RII84220.1"/>
    </source>
</evidence>
<name>A0A3A1YWG2_9BURK</name>
<comment type="caution">
    <text evidence="2">The sequence shown here is derived from an EMBL/GenBank/DDBJ whole genome shotgun (WGS) entry which is preliminary data.</text>
</comment>